<keyword evidence="9" id="KW-0378">Hydrolase</keyword>
<sequence length="229" mass="27118">MTFCTEVRQQTDAYWQASFEHPFVKGIVEGTLPLENFKYYMLQDAYYLKHYTKVLALAAAKAEHDEDIQYFLRTAQMIHDAELELHRTTFATLGVTEEEIAQFQPAPAAYNYICHMYQTVHNEDVPAAFAAILPCPWLYVEIGQLYKAYKPSEPLYAQWLALYSSDDFLHMLDGQKNMMDRFATQHPKRDELAHHFMKSCYYEWQFWEMSWTLQNWTEGVYPYELTSHL</sequence>
<dbReference type="EMBL" id="MASJ01000015">
    <property type="protein sequence ID" value="OCS85207.1"/>
    <property type="molecule type" value="Genomic_DNA"/>
</dbReference>
<dbReference type="Proteomes" id="UP000093199">
    <property type="component" value="Unassembled WGS sequence"/>
</dbReference>
<evidence type="ECO:0000256" key="8">
    <source>
        <dbReference type="ARBA" id="ARBA00048337"/>
    </source>
</evidence>
<evidence type="ECO:0000256" key="3">
    <source>
        <dbReference type="ARBA" id="ARBA00010264"/>
    </source>
</evidence>
<dbReference type="InterPro" id="IPR050967">
    <property type="entry name" value="Thiamine_Salvage_TenA"/>
</dbReference>
<dbReference type="GO" id="GO:0009228">
    <property type="term" value="P:thiamine biosynthetic process"/>
    <property type="evidence" value="ECO:0007669"/>
    <property type="project" value="UniProtKB-KW"/>
</dbReference>
<dbReference type="NCBIfam" id="TIGR04306">
    <property type="entry name" value="salvage_TenA"/>
    <property type="match status" value="1"/>
</dbReference>
<dbReference type="OrthoDB" id="34166at2"/>
<dbReference type="STRING" id="33978.A6M13_13770"/>
<comment type="caution">
    <text evidence="11">The sequence shown here is derived from an EMBL/GenBank/DDBJ whole genome shotgun (WGS) entry which is preliminary data.</text>
</comment>
<comment type="subunit">
    <text evidence="4">Homotetramer.</text>
</comment>
<comment type="catalytic activity">
    <reaction evidence="1 9">
        <text>4-amino-5-aminomethyl-2-methylpyrimidine + H2O = 4-amino-5-hydroxymethyl-2-methylpyrimidine + NH4(+)</text>
        <dbReference type="Rhea" id="RHEA:31799"/>
        <dbReference type="ChEBI" id="CHEBI:15377"/>
        <dbReference type="ChEBI" id="CHEBI:16892"/>
        <dbReference type="ChEBI" id="CHEBI:28938"/>
        <dbReference type="ChEBI" id="CHEBI:63416"/>
        <dbReference type="EC" id="3.5.99.2"/>
    </reaction>
</comment>
<evidence type="ECO:0000256" key="1">
    <source>
        <dbReference type="ARBA" id="ARBA00001881"/>
    </source>
</evidence>
<dbReference type="PANTHER" id="PTHR43198">
    <property type="entry name" value="BIFUNCTIONAL TH2 PROTEIN"/>
    <property type="match status" value="1"/>
</dbReference>
<evidence type="ECO:0000256" key="2">
    <source>
        <dbReference type="ARBA" id="ARBA00004948"/>
    </source>
</evidence>
<dbReference type="InterPro" id="IPR027574">
    <property type="entry name" value="Thiaminase_II"/>
</dbReference>
<dbReference type="UniPathway" id="UPA00060"/>
<dbReference type="AlphaFoldDB" id="A0A1C0YDE4"/>
<comment type="similarity">
    <text evidence="3 9">Belongs to the TenA family.</text>
</comment>
<gene>
    <name evidence="11" type="ORF">A6M13_13770</name>
</gene>
<keyword evidence="12" id="KW-1185">Reference proteome</keyword>
<evidence type="ECO:0000256" key="4">
    <source>
        <dbReference type="ARBA" id="ARBA00011881"/>
    </source>
</evidence>
<name>A0A1C0YDE4_9BACL</name>
<comment type="function">
    <text evidence="9">Catalyzes an amino-pyrimidine hydrolysis reaction at the C5' of the pyrimidine moiety of thiamine compounds, a reaction that is part of a thiamine salvage pathway.</text>
</comment>
<dbReference type="SUPFAM" id="SSF48613">
    <property type="entry name" value="Heme oxygenase-like"/>
    <property type="match status" value="1"/>
</dbReference>
<dbReference type="PANTHER" id="PTHR43198:SF2">
    <property type="entry name" value="SI:CH1073-67J19.1-RELATED"/>
    <property type="match status" value="1"/>
</dbReference>
<organism evidence="11 12">
    <name type="scientific">Caryophanon tenue</name>
    <dbReference type="NCBI Taxonomy" id="33978"/>
    <lineage>
        <taxon>Bacteria</taxon>
        <taxon>Bacillati</taxon>
        <taxon>Bacillota</taxon>
        <taxon>Bacilli</taxon>
        <taxon>Bacillales</taxon>
        <taxon>Caryophanaceae</taxon>
        <taxon>Caryophanon</taxon>
    </lineage>
</organism>
<dbReference type="Gene3D" id="1.20.910.10">
    <property type="entry name" value="Heme oxygenase-like"/>
    <property type="match status" value="1"/>
</dbReference>
<evidence type="ECO:0000256" key="9">
    <source>
        <dbReference type="RuleBase" id="RU363093"/>
    </source>
</evidence>
<dbReference type="Pfam" id="PF03070">
    <property type="entry name" value="TENA_THI-4"/>
    <property type="match status" value="1"/>
</dbReference>
<feature type="domain" description="Thiaminase-2/PQQC" evidence="10">
    <location>
        <begin position="9"/>
        <end position="212"/>
    </location>
</feature>
<protein>
    <recommendedName>
        <fullName evidence="6 9">Aminopyrimidine aminohydrolase</fullName>
        <ecNumber evidence="5 9">3.5.99.2</ecNumber>
    </recommendedName>
</protein>
<reference evidence="11 12" key="1">
    <citation type="submission" date="2016-07" db="EMBL/GenBank/DDBJ databases">
        <title>Caryophanon tenue genome sequencing.</title>
        <authorList>
            <person name="Verma A."/>
            <person name="Pal Y."/>
            <person name="Krishnamurthi S."/>
        </authorList>
    </citation>
    <scope>NUCLEOTIDE SEQUENCE [LARGE SCALE GENOMIC DNA]</scope>
    <source>
        <strain evidence="11 12">DSM 14152</strain>
    </source>
</reference>
<evidence type="ECO:0000256" key="7">
    <source>
        <dbReference type="ARBA" id="ARBA00022977"/>
    </source>
</evidence>
<dbReference type="RefSeq" id="WP_066545112.1">
    <property type="nucleotide sequence ID" value="NZ_MASJ01000015.1"/>
</dbReference>
<dbReference type="GO" id="GO:0005829">
    <property type="term" value="C:cytosol"/>
    <property type="evidence" value="ECO:0007669"/>
    <property type="project" value="TreeGrafter"/>
</dbReference>
<dbReference type="InterPro" id="IPR016084">
    <property type="entry name" value="Haem_Oase-like_multi-hlx"/>
</dbReference>
<evidence type="ECO:0000313" key="12">
    <source>
        <dbReference type="Proteomes" id="UP000093199"/>
    </source>
</evidence>
<comment type="catalytic activity">
    <reaction evidence="8 9">
        <text>thiamine + H2O = 5-(2-hydroxyethyl)-4-methylthiazole + 4-amino-5-hydroxymethyl-2-methylpyrimidine + H(+)</text>
        <dbReference type="Rhea" id="RHEA:17509"/>
        <dbReference type="ChEBI" id="CHEBI:15377"/>
        <dbReference type="ChEBI" id="CHEBI:15378"/>
        <dbReference type="ChEBI" id="CHEBI:16892"/>
        <dbReference type="ChEBI" id="CHEBI:17957"/>
        <dbReference type="ChEBI" id="CHEBI:18385"/>
        <dbReference type="EC" id="3.5.99.2"/>
    </reaction>
</comment>
<comment type="pathway">
    <text evidence="2 9">Cofactor biosynthesis; thiamine diphosphate biosynthesis.</text>
</comment>
<evidence type="ECO:0000259" key="10">
    <source>
        <dbReference type="Pfam" id="PF03070"/>
    </source>
</evidence>
<evidence type="ECO:0000313" key="11">
    <source>
        <dbReference type="EMBL" id="OCS85207.1"/>
    </source>
</evidence>
<keyword evidence="7 9" id="KW-0784">Thiamine biosynthesis</keyword>
<dbReference type="GO" id="GO:0009229">
    <property type="term" value="P:thiamine diphosphate biosynthetic process"/>
    <property type="evidence" value="ECO:0007669"/>
    <property type="project" value="UniProtKB-UniPathway"/>
</dbReference>
<dbReference type="CDD" id="cd19364">
    <property type="entry name" value="TenA_C_BsTenA-like"/>
    <property type="match status" value="1"/>
</dbReference>
<evidence type="ECO:0000256" key="6">
    <source>
        <dbReference type="ARBA" id="ARBA00013647"/>
    </source>
</evidence>
<dbReference type="GO" id="GO:0050334">
    <property type="term" value="F:thiaminase activity"/>
    <property type="evidence" value="ECO:0007669"/>
    <property type="project" value="UniProtKB-EC"/>
</dbReference>
<dbReference type="EC" id="3.5.99.2" evidence="5 9"/>
<dbReference type="InterPro" id="IPR004305">
    <property type="entry name" value="Thiaminase-2/PQQC"/>
</dbReference>
<accession>A0A1C0YDE4</accession>
<proteinExistence type="inferred from homology"/>
<evidence type="ECO:0000256" key="5">
    <source>
        <dbReference type="ARBA" id="ARBA00012684"/>
    </source>
</evidence>